<dbReference type="Gene3D" id="1.10.10.10">
    <property type="entry name" value="Winged helix-like DNA-binding domain superfamily/Winged helix DNA-binding domain"/>
    <property type="match status" value="2"/>
</dbReference>
<comment type="function">
    <text evidence="5">Sigma factors are initiation factors that promote the attachment of RNA polymerase to specific initiation sites and are then released.</text>
</comment>
<keyword evidence="2 5" id="KW-0731">Sigma factor</keyword>
<dbReference type="Gene3D" id="1.10.601.10">
    <property type="entry name" value="RNA Polymerase Primary Sigma Factor"/>
    <property type="match status" value="1"/>
</dbReference>
<comment type="caution">
    <text evidence="9">The sequence shown here is derived from an EMBL/GenBank/DDBJ whole genome shotgun (WGS) entry which is preliminary data.</text>
</comment>
<dbReference type="PROSITE" id="PS00716">
    <property type="entry name" value="SIGMA70_2"/>
    <property type="match status" value="1"/>
</dbReference>
<comment type="similarity">
    <text evidence="5">Belongs to the sigma-70 factor family.</text>
</comment>
<dbReference type="InterPro" id="IPR007627">
    <property type="entry name" value="RNA_pol_sigma70_r2"/>
</dbReference>
<dbReference type="GO" id="GO:0006352">
    <property type="term" value="P:DNA-templated transcription initiation"/>
    <property type="evidence" value="ECO:0007669"/>
    <property type="project" value="InterPro"/>
</dbReference>
<evidence type="ECO:0000256" key="5">
    <source>
        <dbReference type="RuleBase" id="RU362124"/>
    </source>
</evidence>
<evidence type="ECO:0000313" key="10">
    <source>
        <dbReference type="Proteomes" id="UP000034913"/>
    </source>
</evidence>
<feature type="compositionally biased region" description="Basic and acidic residues" evidence="6">
    <location>
        <begin position="604"/>
        <end position="623"/>
    </location>
</feature>
<evidence type="ECO:0000256" key="2">
    <source>
        <dbReference type="ARBA" id="ARBA00023082"/>
    </source>
</evidence>
<dbReference type="InterPro" id="IPR013325">
    <property type="entry name" value="RNA_pol_sigma_r2"/>
</dbReference>
<dbReference type="PANTHER" id="PTHR30603:SF47">
    <property type="entry name" value="RNA POLYMERASE SIGMA FACTOR SIGD, CHLOROPLASTIC"/>
    <property type="match status" value="1"/>
</dbReference>
<dbReference type="Pfam" id="PF00140">
    <property type="entry name" value="Sigma70_r1_2"/>
    <property type="match status" value="1"/>
</dbReference>
<evidence type="ECO:0000256" key="6">
    <source>
        <dbReference type="SAM" id="MobiDB-lite"/>
    </source>
</evidence>
<keyword evidence="4 5" id="KW-0804">Transcription</keyword>
<keyword evidence="1 5" id="KW-0805">Transcription regulation</keyword>
<dbReference type="CDD" id="cd06171">
    <property type="entry name" value="Sigma70_r4"/>
    <property type="match status" value="1"/>
</dbReference>
<evidence type="ECO:0000313" key="9">
    <source>
        <dbReference type="EMBL" id="KKW26779.1"/>
    </source>
</evidence>
<evidence type="ECO:0000259" key="8">
    <source>
        <dbReference type="PROSITE" id="PS00716"/>
    </source>
</evidence>
<feature type="region of interest" description="Disordered" evidence="6">
    <location>
        <begin position="562"/>
        <end position="623"/>
    </location>
</feature>
<sequence length="623" mass="71155">MRKFELTKTQIPVAKDSPRRLTPAEDWDEFLNGVAVERIARQEQACAETRWVPLDDLPELFDRVELELTMLLNKYHTAHPEAFRGNGKGCNTEVSIMIVEHLKGELDAVTRSAPMDWRDMDELSRWLATDSEMAAHIIKPHLEAHPEWQRTYKDGEFFSPELLELLGAYQSVEAAYHDTPKEIVPTVVAEPILRPAKASARETTQVIPIEKAEAKEAEIVDFGEEKISDPERKAQEQLALQNEYLAYLHQIAKVPLLTKDEEVVLARRVQNGDQEAKNHFIEANLRLVVHYARKFINRGMPLADLISFGQFGLIRAVEKFDPEKGYKFSTYATWWIRQAIGRGLMNEKDLSRKPVHVHETMHRIRKLVDDDGQPLSKDEIAKQLGMTEEKLDDLLEHIQMPVSLDAPISSSTRGGWTEEATALGEWLPDNSSPSPEEVATYHAAREQVMQWIRSAGLNERQRVVVIERYGIGGKDEKTLQEVGEILNVTRERIRQIEAEAFDKLKRYAIRKRIVRELRACSAILAQCRETGVSRWDTRDNETNETTETPMPLVTVVEDEVSTSADSLIEDDEPETLPPPIREDRYQSEAPMPAAEPESLPAPRSRREELLEKARERGVKGIFD</sequence>
<feature type="domain" description="RNA polymerase sigma-70" evidence="8">
    <location>
        <begin position="478"/>
        <end position="504"/>
    </location>
</feature>
<feature type="domain" description="RNA polymerase sigma-70" evidence="7">
    <location>
        <begin position="304"/>
        <end position="317"/>
    </location>
</feature>
<evidence type="ECO:0000256" key="4">
    <source>
        <dbReference type="ARBA" id="ARBA00023163"/>
    </source>
</evidence>
<dbReference type="EMBL" id="LCRB01000002">
    <property type="protein sequence ID" value="KKW26779.1"/>
    <property type="molecule type" value="Genomic_DNA"/>
</dbReference>
<dbReference type="InterPro" id="IPR009042">
    <property type="entry name" value="RNA_pol_sigma70_r1_2"/>
</dbReference>
<keyword evidence="3 5" id="KW-0238">DNA-binding</keyword>
<dbReference type="GO" id="GO:0003677">
    <property type="term" value="F:DNA binding"/>
    <property type="evidence" value="ECO:0007669"/>
    <property type="project" value="UniProtKB-KW"/>
</dbReference>
<gene>
    <name evidence="9" type="ORF">VF00_C0002G0104</name>
</gene>
<evidence type="ECO:0000256" key="3">
    <source>
        <dbReference type="ARBA" id="ARBA00023125"/>
    </source>
</evidence>
<dbReference type="PANTHER" id="PTHR30603">
    <property type="entry name" value="RNA POLYMERASE SIGMA FACTOR RPO"/>
    <property type="match status" value="1"/>
</dbReference>
<dbReference type="PRINTS" id="PR00046">
    <property type="entry name" value="SIGMA70FCT"/>
</dbReference>
<dbReference type="InterPro" id="IPR050239">
    <property type="entry name" value="Sigma-70_RNA_pol_init_factors"/>
</dbReference>
<dbReference type="AlphaFoldDB" id="A0A0G2A3L5"/>
<evidence type="ECO:0000256" key="1">
    <source>
        <dbReference type="ARBA" id="ARBA00023015"/>
    </source>
</evidence>
<dbReference type="SUPFAM" id="SSF88946">
    <property type="entry name" value="Sigma2 domain of RNA polymerase sigma factors"/>
    <property type="match status" value="1"/>
</dbReference>
<dbReference type="NCBIfam" id="TIGR02937">
    <property type="entry name" value="sigma70-ECF"/>
    <property type="match status" value="1"/>
</dbReference>
<organism evidence="9 10">
    <name type="scientific">candidate division Kazan bacterium GW2011_GWB1_52_7</name>
    <dbReference type="NCBI Taxonomy" id="1620414"/>
    <lineage>
        <taxon>Bacteria</taxon>
        <taxon>Bacteria division Kazan-3B-28</taxon>
    </lineage>
</organism>
<dbReference type="Proteomes" id="UP000034913">
    <property type="component" value="Unassembled WGS sequence"/>
</dbReference>
<dbReference type="Pfam" id="PF04545">
    <property type="entry name" value="Sigma70_r4"/>
    <property type="match status" value="1"/>
</dbReference>
<accession>A0A0G2A3L5</accession>
<dbReference type="InterPro" id="IPR007624">
    <property type="entry name" value="RNA_pol_sigma70_r3"/>
</dbReference>
<evidence type="ECO:0000259" key="7">
    <source>
        <dbReference type="PROSITE" id="PS00715"/>
    </source>
</evidence>
<dbReference type="InterPro" id="IPR007630">
    <property type="entry name" value="RNA_pol_sigma70_r4"/>
</dbReference>
<dbReference type="GO" id="GO:0016987">
    <property type="term" value="F:sigma factor activity"/>
    <property type="evidence" value="ECO:0007669"/>
    <property type="project" value="UniProtKB-KW"/>
</dbReference>
<dbReference type="InterPro" id="IPR013324">
    <property type="entry name" value="RNA_pol_sigma_r3/r4-like"/>
</dbReference>
<dbReference type="InterPro" id="IPR036388">
    <property type="entry name" value="WH-like_DNA-bd_sf"/>
</dbReference>
<dbReference type="PATRIC" id="fig|1620414.3.peg.335"/>
<dbReference type="Pfam" id="PF04539">
    <property type="entry name" value="Sigma70_r3"/>
    <property type="match status" value="1"/>
</dbReference>
<reference evidence="9 10" key="1">
    <citation type="journal article" date="2015" name="Nature">
        <title>rRNA introns, odd ribosomes, and small enigmatic genomes across a large radiation of phyla.</title>
        <authorList>
            <person name="Brown C.T."/>
            <person name="Hug L.A."/>
            <person name="Thomas B.C."/>
            <person name="Sharon I."/>
            <person name="Castelle C.J."/>
            <person name="Singh A."/>
            <person name="Wilkins M.J."/>
            <person name="Williams K.H."/>
            <person name="Banfield J.F."/>
        </authorList>
    </citation>
    <scope>NUCLEOTIDE SEQUENCE [LARGE SCALE GENOMIC DNA]</scope>
</reference>
<dbReference type="PROSITE" id="PS00715">
    <property type="entry name" value="SIGMA70_1"/>
    <property type="match status" value="1"/>
</dbReference>
<dbReference type="Pfam" id="PF04542">
    <property type="entry name" value="Sigma70_r2"/>
    <property type="match status" value="1"/>
</dbReference>
<dbReference type="InterPro" id="IPR000943">
    <property type="entry name" value="RNA_pol_sigma70"/>
</dbReference>
<protein>
    <recommendedName>
        <fullName evidence="5">RNA polymerase sigma factor</fullName>
    </recommendedName>
</protein>
<dbReference type="InterPro" id="IPR014284">
    <property type="entry name" value="RNA_pol_sigma-70_dom"/>
</dbReference>
<dbReference type="SUPFAM" id="SSF88659">
    <property type="entry name" value="Sigma3 and sigma4 domains of RNA polymerase sigma factors"/>
    <property type="match status" value="2"/>
</dbReference>
<name>A0A0G2A3L5_UNCK3</name>
<proteinExistence type="inferred from homology"/>